<dbReference type="Proteomes" id="UP000823891">
    <property type="component" value="Unassembled WGS sequence"/>
</dbReference>
<name>A0A9D2SQ79_9FIRM</name>
<comment type="caution">
    <text evidence="1">The sequence shown here is derived from an EMBL/GenBank/DDBJ whole genome shotgun (WGS) entry which is preliminary data.</text>
</comment>
<accession>A0A9D2SQ79</accession>
<dbReference type="AlphaFoldDB" id="A0A9D2SQ79"/>
<organism evidence="1 2">
    <name type="scientific">Candidatus Eisenbergiella merdavium</name>
    <dbReference type="NCBI Taxonomy" id="2838551"/>
    <lineage>
        <taxon>Bacteria</taxon>
        <taxon>Bacillati</taxon>
        <taxon>Bacillota</taxon>
        <taxon>Clostridia</taxon>
        <taxon>Lachnospirales</taxon>
        <taxon>Lachnospiraceae</taxon>
        <taxon>Eisenbergiella</taxon>
    </lineage>
</organism>
<protein>
    <submittedName>
        <fullName evidence="1">Uncharacterized protein</fullName>
    </submittedName>
</protein>
<reference evidence="1" key="1">
    <citation type="journal article" date="2021" name="PeerJ">
        <title>Extensive microbial diversity within the chicken gut microbiome revealed by metagenomics and culture.</title>
        <authorList>
            <person name="Gilroy R."/>
            <person name="Ravi A."/>
            <person name="Getino M."/>
            <person name="Pursley I."/>
            <person name="Horton D.L."/>
            <person name="Alikhan N.F."/>
            <person name="Baker D."/>
            <person name="Gharbi K."/>
            <person name="Hall N."/>
            <person name="Watson M."/>
            <person name="Adriaenssens E.M."/>
            <person name="Foster-Nyarko E."/>
            <person name="Jarju S."/>
            <person name="Secka A."/>
            <person name="Antonio M."/>
            <person name="Oren A."/>
            <person name="Chaudhuri R.R."/>
            <person name="La Ragione R."/>
            <person name="Hildebrand F."/>
            <person name="Pallen M.J."/>
        </authorList>
    </citation>
    <scope>NUCLEOTIDE SEQUENCE</scope>
    <source>
        <strain evidence="1">USAMLcec2-132</strain>
    </source>
</reference>
<sequence length="94" mass="10707">MRLKHVHIDSPNMKDSPGLPGDWYYGCPFHWPLEKKGVMYAIMNPMLLRIAQEITILLSQARDSSTVRPDLEKFIKSRAAEAVTMAAIVEIPRI</sequence>
<dbReference type="EMBL" id="DWWS01000021">
    <property type="protein sequence ID" value="HJC23192.1"/>
    <property type="molecule type" value="Genomic_DNA"/>
</dbReference>
<gene>
    <name evidence="1" type="ORF">H9761_05745</name>
</gene>
<evidence type="ECO:0000313" key="2">
    <source>
        <dbReference type="Proteomes" id="UP000823891"/>
    </source>
</evidence>
<evidence type="ECO:0000313" key="1">
    <source>
        <dbReference type="EMBL" id="HJC23192.1"/>
    </source>
</evidence>
<reference evidence="1" key="2">
    <citation type="submission" date="2021-04" db="EMBL/GenBank/DDBJ databases">
        <authorList>
            <person name="Gilroy R."/>
        </authorList>
    </citation>
    <scope>NUCLEOTIDE SEQUENCE</scope>
    <source>
        <strain evidence="1">USAMLcec2-132</strain>
    </source>
</reference>
<proteinExistence type="predicted"/>